<evidence type="ECO:0000256" key="5">
    <source>
        <dbReference type="ARBA" id="ARBA00023172"/>
    </source>
</evidence>
<comment type="similarity">
    <text evidence="2 6">Belongs to the transposase mutator family.</text>
</comment>
<protein>
    <recommendedName>
        <fullName evidence="6">Mutator family transposase</fullName>
    </recommendedName>
</protein>
<evidence type="ECO:0000256" key="6">
    <source>
        <dbReference type="RuleBase" id="RU365089"/>
    </source>
</evidence>
<keyword evidence="3 6" id="KW-0815">Transposition</keyword>
<name>A0AAN1XSI7_UNVUL</name>
<comment type="function">
    <text evidence="1 6">Required for the transposition of the insertion element.</text>
</comment>
<dbReference type="Proteomes" id="UP001317532">
    <property type="component" value="Chromosome"/>
</dbReference>
<evidence type="ECO:0000256" key="4">
    <source>
        <dbReference type="ARBA" id="ARBA00023125"/>
    </source>
</evidence>
<accession>A0AAN1XSI7</accession>
<keyword evidence="4 6" id="KW-0238">DNA-binding</keyword>
<dbReference type="KEGG" id="vab:WPS_03060"/>
<dbReference type="KEGG" id="vab:WPS_01880"/>
<evidence type="ECO:0000256" key="3">
    <source>
        <dbReference type="ARBA" id="ARBA00022578"/>
    </source>
</evidence>
<dbReference type="GO" id="GO:0004803">
    <property type="term" value="F:transposase activity"/>
    <property type="evidence" value="ECO:0007669"/>
    <property type="project" value="UniProtKB-UniRule"/>
</dbReference>
<keyword evidence="9" id="KW-1185">Reference proteome</keyword>
<evidence type="ECO:0000313" key="8">
    <source>
        <dbReference type="EMBL" id="BDE05030.1"/>
    </source>
</evidence>
<dbReference type="NCBIfam" id="NF033543">
    <property type="entry name" value="transpos_IS256"/>
    <property type="match status" value="1"/>
</dbReference>
<dbReference type="InterPro" id="IPR001207">
    <property type="entry name" value="Transposase_mutator"/>
</dbReference>
<dbReference type="GO" id="GO:0003677">
    <property type="term" value="F:DNA binding"/>
    <property type="evidence" value="ECO:0007669"/>
    <property type="project" value="UniProtKB-UniRule"/>
</dbReference>
<dbReference type="GO" id="GO:0006313">
    <property type="term" value="P:DNA transposition"/>
    <property type="evidence" value="ECO:0007669"/>
    <property type="project" value="UniProtKB-UniRule"/>
</dbReference>
<dbReference type="Pfam" id="PF00872">
    <property type="entry name" value="Transposase_mut"/>
    <property type="match status" value="1"/>
</dbReference>
<dbReference type="EMBL" id="AP025523">
    <property type="protein sequence ID" value="BDE04912.1"/>
    <property type="molecule type" value="Genomic_DNA"/>
</dbReference>
<sequence>MADYDLTLSRDAIPALLDQPAALGKLVEVILNQVLEAQMRDHLGAERYERCQEREGYRNGYRDRQLSTRVGSLVLRVPQTRDGSFSTDIFERYRRSEQAFVVGLMEMVVNGVSTRKVTRITEGLCGTSFSKSTVSRLTKALDEPVAGFLNRRLDAAYPFIIVDALFTKVRTDKSVVSKALLIASGIRADGYREILGLSIGDSESFATWNEFFRGLKARGLHGVDVAVSDNHSGLREAIAKQFVGATWQRCQFHVMKNLLDHAPKKERENVTAAARLIFLATDRKEAERRYAEFMARFAETAPKSCVCLEGAFEDMLAILPLPEKYRRRLRTSNMQERLNEEIRRREKVIRIFPNDAAAIRMVGALLSEQNDEWLGRAYFDMTEYFEWKATTVAKPAAVKRDRRAA</sequence>
<evidence type="ECO:0000256" key="1">
    <source>
        <dbReference type="ARBA" id="ARBA00002190"/>
    </source>
</evidence>
<reference evidence="8 9" key="1">
    <citation type="journal article" date="2022" name="ISME Commun">
        <title>Vulcanimicrobium alpinus gen. nov. sp. nov., the first cultivated representative of the candidate phylum 'Eremiobacterota', is a metabolically versatile aerobic anoxygenic phototroph.</title>
        <authorList>
            <person name="Yabe S."/>
            <person name="Muto K."/>
            <person name="Abe K."/>
            <person name="Yokota A."/>
            <person name="Staudigel H."/>
            <person name="Tebo B.M."/>
        </authorList>
    </citation>
    <scope>NUCLEOTIDE SEQUENCE [LARGE SCALE GENOMIC DNA]</scope>
    <source>
        <strain evidence="8 9">WC8-2</strain>
    </source>
</reference>
<organism evidence="8 9">
    <name type="scientific">Vulcanimicrobium alpinum</name>
    <dbReference type="NCBI Taxonomy" id="3016050"/>
    <lineage>
        <taxon>Bacteria</taxon>
        <taxon>Bacillati</taxon>
        <taxon>Vulcanimicrobiota</taxon>
        <taxon>Vulcanimicrobiia</taxon>
        <taxon>Vulcanimicrobiales</taxon>
        <taxon>Vulcanimicrobiaceae</taxon>
        <taxon>Vulcanimicrobium</taxon>
    </lineage>
</organism>
<keyword evidence="6" id="KW-0814">Transposable element</keyword>
<dbReference type="RefSeq" id="WP_317995993.1">
    <property type="nucleotide sequence ID" value="NZ_AP025523.1"/>
</dbReference>
<evidence type="ECO:0000313" key="9">
    <source>
        <dbReference type="Proteomes" id="UP001317532"/>
    </source>
</evidence>
<proteinExistence type="inferred from homology"/>
<dbReference type="PANTHER" id="PTHR33217">
    <property type="entry name" value="TRANSPOSASE FOR INSERTION SEQUENCE ELEMENT IS1081"/>
    <property type="match status" value="1"/>
</dbReference>
<evidence type="ECO:0000313" key="7">
    <source>
        <dbReference type="EMBL" id="BDE04912.1"/>
    </source>
</evidence>
<dbReference type="AlphaFoldDB" id="A0AAN1XSI7"/>
<dbReference type="EMBL" id="AP025523">
    <property type="protein sequence ID" value="BDE05030.1"/>
    <property type="molecule type" value="Genomic_DNA"/>
</dbReference>
<evidence type="ECO:0000256" key="2">
    <source>
        <dbReference type="ARBA" id="ARBA00010961"/>
    </source>
</evidence>
<gene>
    <name evidence="7" type="ORF">WPS_01880</name>
    <name evidence="8" type="ORF">WPS_03060</name>
</gene>
<keyword evidence="5 6" id="KW-0233">DNA recombination</keyword>
<dbReference type="PANTHER" id="PTHR33217:SF7">
    <property type="entry name" value="TRANSPOSASE FOR INSERTION SEQUENCE ELEMENT IS1081"/>
    <property type="match status" value="1"/>
</dbReference>